<dbReference type="Gene3D" id="1.10.510.10">
    <property type="entry name" value="Transferase(Phosphotransferase) domain 1"/>
    <property type="match status" value="1"/>
</dbReference>
<evidence type="ECO:0000313" key="3">
    <source>
        <dbReference type="Proteomes" id="UP000324800"/>
    </source>
</evidence>
<comment type="caution">
    <text evidence="2">The sequence shown here is derived from an EMBL/GenBank/DDBJ whole genome shotgun (WGS) entry which is preliminary data.</text>
</comment>
<dbReference type="EMBL" id="SNRW01016312">
    <property type="protein sequence ID" value="KAA6369497.1"/>
    <property type="molecule type" value="Genomic_DNA"/>
</dbReference>
<dbReference type="PROSITE" id="PS50011">
    <property type="entry name" value="PROTEIN_KINASE_DOM"/>
    <property type="match status" value="1"/>
</dbReference>
<dbReference type="AlphaFoldDB" id="A0A5J4UGH6"/>
<dbReference type="SMART" id="SM00220">
    <property type="entry name" value="S_TKc"/>
    <property type="match status" value="1"/>
</dbReference>
<organism evidence="2 3">
    <name type="scientific">Streblomastix strix</name>
    <dbReference type="NCBI Taxonomy" id="222440"/>
    <lineage>
        <taxon>Eukaryota</taxon>
        <taxon>Metamonada</taxon>
        <taxon>Preaxostyla</taxon>
        <taxon>Oxymonadida</taxon>
        <taxon>Streblomastigidae</taxon>
        <taxon>Streblomastix</taxon>
    </lineage>
</organism>
<evidence type="ECO:0000259" key="1">
    <source>
        <dbReference type="PROSITE" id="PS50011"/>
    </source>
</evidence>
<dbReference type="InterPro" id="IPR000719">
    <property type="entry name" value="Prot_kinase_dom"/>
</dbReference>
<dbReference type="GO" id="GO:0044773">
    <property type="term" value="P:mitotic DNA damage checkpoint signaling"/>
    <property type="evidence" value="ECO:0007669"/>
    <property type="project" value="TreeGrafter"/>
</dbReference>
<dbReference type="GO" id="GO:0005737">
    <property type="term" value="C:cytoplasm"/>
    <property type="evidence" value="ECO:0007669"/>
    <property type="project" value="TreeGrafter"/>
</dbReference>
<dbReference type="SUPFAM" id="SSF56112">
    <property type="entry name" value="Protein kinase-like (PK-like)"/>
    <property type="match status" value="1"/>
</dbReference>
<dbReference type="GO" id="GO:0005524">
    <property type="term" value="F:ATP binding"/>
    <property type="evidence" value="ECO:0007669"/>
    <property type="project" value="InterPro"/>
</dbReference>
<feature type="domain" description="Protein kinase" evidence="1">
    <location>
        <begin position="1"/>
        <end position="182"/>
    </location>
</feature>
<dbReference type="Pfam" id="PF00069">
    <property type="entry name" value="Pkinase"/>
    <property type="match status" value="1"/>
</dbReference>
<dbReference type="GO" id="GO:0005634">
    <property type="term" value="C:nucleus"/>
    <property type="evidence" value="ECO:0007669"/>
    <property type="project" value="TreeGrafter"/>
</dbReference>
<sequence length="223" mass="25203">MKSLGHIIEKKFPLSPGSLRAIAKQIMEGLRLINANGLIHRNIKAENLLLHCPLGSDRVTVKITGFKHVKVRNDCQLYNPGSIDKSMQLSAKGQQSEIPLTEPPELRNGDGKFDSRVDVYSAGVVIFQLASLESKIERFSDHKLIRPSTIDDDQLWDFLVHILDYDRKTRYLAEEALQHQYFNLANAVRDLSEEAGKLAEKALLDKQNGDETITQYDLDSTFI</sequence>
<dbReference type="InterPro" id="IPR011009">
    <property type="entry name" value="Kinase-like_dom_sf"/>
</dbReference>
<dbReference type="Proteomes" id="UP000324800">
    <property type="component" value="Unassembled WGS sequence"/>
</dbReference>
<accession>A0A5J4UGH6</accession>
<reference evidence="2 3" key="1">
    <citation type="submission" date="2019-03" db="EMBL/GenBank/DDBJ databases">
        <title>Single cell metagenomics reveals metabolic interactions within the superorganism composed of flagellate Streblomastix strix and complex community of Bacteroidetes bacteria on its surface.</title>
        <authorList>
            <person name="Treitli S.C."/>
            <person name="Kolisko M."/>
            <person name="Husnik F."/>
            <person name="Keeling P."/>
            <person name="Hampl V."/>
        </authorList>
    </citation>
    <scope>NUCLEOTIDE SEQUENCE [LARGE SCALE GENOMIC DNA]</scope>
    <source>
        <strain evidence="2">ST1C</strain>
    </source>
</reference>
<evidence type="ECO:0000313" key="2">
    <source>
        <dbReference type="EMBL" id="KAA6369497.1"/>
    </source>
</evidence>
<feature type="non-terminal residue" evidence="2">
    <location>
        <position position="223"/>
    </location>
</feature>
<name>A0A5J4UGH6_9EUKA</name>
<dbReference type="PANTHER" id="PTHR44167:SF24">
    <property type="entry name" value="SERINE_THREONINE-PROTEIN KINASE CHK2"/>
    <property type="match status" value="1"/>
</dbReference>
<gene>
    <name evidence="2" type="ORF">EZS28_034977</name>
</gene>
<dbReference type="PANTHER" id="PTHR44167">
    <property type="entry name" value="OVARIAN-SPECIFIC SERINE/THREONINE-PROTEIN KINASE LOK-RELATED"/>
    <property type="match status" value="1"/>
</dbReference>
<protein>
    <recommendedName>
        <fullName evidence="1">Protein kinase domain-containing protein</fullName>
    </recommendedName>
</protein>
<dbReference type="GO" id="GO:0004674">
    <property type="term" value="F:protein serine/threonine kinase activity"/>
    <property type="evidence" value="ECO:0007669"/>
    <property type="project" value="TreeGrafter"/>
</dbReference>
<proteinExistence type="predicted"/>